<gene>
    <name evidence="2" type="ORF">PN36_25935</name>
</gene>
<dbReference type="AlphaFoldDB" id="A0A0A6PB24"/>
<dbReference type="Gene3D" id="1.10.510.10">
    <property type="entry name" value="Transferase(Phosphotransferase) domain 1"/>
    <property type="match status" value="1"/>
</dbReference>
<feature type="domain" description="Protein kinase" evidence="1">
    <location>
        <begin position="127"/>
        <end position="381"/>
    </location>
</feature>
<evidence type="ECO:0000313" key="3">
    <source>
        <dbReference type="Proteomes" id="UP000030428"/>
    </source>
</evidence>
<dbReference type="InterPro" id="IPR000719">
    <property type="entry name" value="Prot_kinase_dom"/>
</dbReference>
<dbReference type="GO" id="GO:0005524">
    <property type="term" value="F:ATP binding"/>
    <property type="evidence" value="ECO:0007669"/>
    <property type="project" value="InterPro"/>
</dbReference>
<dbReference type="SUPFAM" id="SSF56112">
    <property type="entry name" value="Protein kinase-like (PK-like)"/>
    <property type="match status" value="1"/>
</dbReference>
<dbReference type="GO" id="GO:0004672">
    <property type="term" value="F:protein kinase activity"/>
    <property type="evidence" value="ECO:0007669"/>
    <property type="project" value="InterPro"/>
</dbReference>
<reference evidence="2 3" key="1">
    <citation type="journal article" date="2016" name="Front. Microbiol.">
        <title>Single-Cell (Meta-)Genomics of a Dimorphic Candidatus Thiomargarita nelsonii Reveals Genomic Plasticity.</title>
        <authorList>
            <person name="Flood B.E."/>
            <person name="Fliss P."/>
            <person name="Jones D.S."/>
            <person name="Dick G.J."/>
            <person name="Jain S."/>
            <person name="Kaster A.K."/>
            <person name="Winkel M."/>
            <person name="Mussmann M."/>
            <person name="Bailey J."/>
        </authorList>
    </citation>
    <scope>NUCLEOTIDE SEQUENCE [LARGE SCALE GENOMIC DNA]</scope>
    <source>
        <strain evidence="2">Hydrate Ridge</strain>
    </source>
</reference>
<dbReference type="InterPro" id="IPR011009">
    <property type="entry name" value="Kinase-like_dom_sf"/>
</dbReference>
<protein>
    <recommendedName>
        <fullName evidence="1">Protein kinase domain-containing protein</fullName>
    </recommendedName>
</protein>
<sequence length="381" mass="45350">MYQQILGTLKAELKKESSESQAHTPQEFRQKVREWTQKVNYLPLFLDKIAHEIPLPPVEIIQELDKILEQIYALREREFSVFFARDLQILEKQILRRNIQYRKYYQEKISQNEMLKWIFQHPELENSRFSDSIGSLRRRAFYKKLEYFESVASTFEYIKANPYLLHVEEINAFFDWYQQKKPFSREVQNMSDLFSPEEYMNIILEGVHHMDFAKAGSRLRRTKDNPTPNWLRIPRAIQIPQDSPQSPKDMLYLMEKIHGISLKRLAFLNILRLQNKLGPFTDIEIRQFSEFAFEILLNKRHITADEFKVGNDLIPDLFFEALPPESKLGKKFKNIKEILASMRDREKVLHTDLHSDNILIDEETETLYLIDFGISITPSSQ</sequence>
<comment type="caution">
    <text evidence="2">The sequence shown here is derived from an EMBL/GenBank/DDBJ whole genome shotgun (WGS) entry which is preliminary data.</text>
</comment>
<evidence type="ECO:0000259" key="1">
    <source>
        <dbReference type="PROSITE" id="PS50011"/>
    </source>
</evidence>
<keyword evidence="3" id="KW-1185">Reference proteome</keyword>
<dbReference type="EMBL" id="JSZA02000147">
    <property type="protein sequence ID" value="KHD07552.2"/>
    <property type="molecule type" value="Genomic_DNA"/>
</dbReference>
<dbReference type="PROSITE" id="PS50011">
    <property type="entry name" value="PROTEIN_KINASE_DOM"/>
    <property type="match status" value="1"/>
</dbReference>
<accession>A0A0A6PB24</accession>
<dbReference type="Proteomes" id="UP000030428">
    <property type="component" value="Unassembled WGS sequence"/>
</dbReference>
<organism evidence="2 3">
    <name type="scientific">Candidatus Thiomargarita nelsonii</name>
    <dbReference type="NCBI Taxonomy" id="1003181"/>
    <lineage>
        <taxon>Bacteria</taxon>
        <taxon>Pseudomonadati</taxon>
        <taxon>Pseudomonadota</taxon>
        <taxon>Gammaproteobacteria</taxon>
        <taxon>Thiotrichales</taxon>
        <taxon>Thiotrichaceae</taxon>
        <taxon>Thiomargarita</taxon>
    </lineage>
</organism>
<name>A0A0A6PB24_9GAMM</name>
<proteinExistence type="predicted"/>
<evidence type="ECO:0000313" key="2">
    <source>
        <dbReference type="EMBL" id="KHD07552.2"/>
    </source>
</evidence>